<evidence type="ECO:0000256" key="6">
    <source>
        <dbReference type="ARBA" id="ARBA00023237"/>
    </source>
</evidence>
<protein>
    <recommendedName>
        <fullName evidence="10">Major fimbrial subunit protein N-terminal domain-containing protein</fullName>
    </recommendedName>
</protein>
<keyword evidence="9" id="KW-1185">Reference proteome</keyword>
<reference key="1">
    <citation type="submission" date="2010-11" db="EMBL/GenBank/DDBJ databases">
        <title>The complete genome of Bacteroides helcogenes P 36-108.</title>
        <authorList>
            <consortium name="US DOE Joint Genome Institute (JGI-PGF)"/>
            <person name="Lucas S."/>
            <person name="Copeland A."/>
            <person name="Lapidus A."/>
            <person name="Bruce D."/>
            <person name="Goodwin L."/>
            <person name="Pitluck S."/>
            <person name="Kyrpides N."/>
            <person name="Mavromatis K."/>
            <person name="Ivanova N."/>
            <person name="Zeytun A."/>
            <person name="Brettin T."/>
            <person name="Detter J.C."/>
            <person name="Tapia R."/>
            <person name="Han C."/>
            <person name="Land M."/>
            <person name="Hauser L."/>
            <person name="Markowitz V."/>
            <person name="Cheng J.-F."/>
            <person name="Hugenholtz P."/>
            <person name="Woyke T."/>
            <person name="Wu D."/>
            <person name="Gronow S."/>
            <person name="Wellnitz S."/>
            <person name="Brambilla E."/>
            <person name="Klenk H.-P."/>
            <person name="Eisen J.A."/>
        </authorList>
    </citation>
    <scope>NUCLEOTIDE SEQUENCE</scope>
    <source>
        <strain>P 36-108</strain>
    </source>
</reference>
<evidence type="ECO:0000256" key="3">
    <source>
        <dbReference type="ARBA" id="ARBA00022729"/>
    </source>
</evidence>
<sequence length="550" mass="59054">MKIQYIIYVLIAFLSLSCSNEESDKQQTLYGKVDVTVSVTLPQPESVNAFTRSYTDTDIKNVDVLVFNKDGKFMERVKVEGNQLTATATGVTFTVRLNATSEKRIIHLVTNGRTADGATDRLNFNDLNVNMAEAAAISSLHTASLENVNNGESTLVNNVMPLVMWGRFVLDNGINIITTANNVKLLRSAACIQVKKAAGSSSNGLNDFVIEGITVHKGKSYGFLAPANCTGAVSTPATANPVTDSNYLDYNKGWVHAAEPSLYIYERNCTVSDYMAVILKGKYKEKLGYYKIVMTDGNGTPLNVVRNHRYIITIVGVNAPGYADVATAVASAPSNTLKVELKDEDIDFSCIVADGQHQMASSNNVFELYGKTGGTTSATGVEICTVYSDRGLSPVLSAPGATWLTNLSAQALGGNKYRITGDFTSSGNSPVTTTLTMTCDNLSLPVEINWNPIISNQKDNDSYVFDLIKSTDKNWNIRVVNPSSATGLFLHPSSAVPAGYSGDGMLSELSSKYSAHAYLHVVIGSNKRGSVQKASVSGGKAIASKIMIVQ</sequence>
<accession>E6SSH1</accession>
<comment type="similarity">
    <text evidence="2">Belongs to the bacteroidetes fimbrillin superfamily. FimB/Mfa2 family.</text>
</comment>
<evidence type="ECO:0000256" key="1">
    <source>
        <dbReference type="ARBA" id="ARBA00004442"/>
    </source>
</evidence>
<evidence type="ECO:0000256" key="4">
    <source>
        <dbReference type="ARBA" id="ARBA00023136"/>
    </source>
</evidence>
<name>E6SSH1_BACT6</name>
<evidence type="ECO:0000256" key="2">
    <source>
        <dbReference type="ARBA" id="ARBA00007248"/>
    </source>
</evidence>
<dbReference type="OrthoDB" id="1044731at2"/>
<gene>
    <name evidence="8" type="ordered locus">Bache_0113</name>
</gene>
<keyword evidence="3" id="KW-0732">Signal</keyword>
<evidence type="ECO:0000256" key="7">
    <source>
        <dbReference type="ARBA" id="ARBA00023288"/>
    </source>
</evidence>
<dbReference type="eggNOG" id="ENOG502ZY92">
    <property type="taxonomic scope" value="Bacteria"/>
</dbReference>
<evidence type="ECO:0000313" key="9">
    <source>
        <dbReference type="Proteomes" id="UP000008630"/>
    </source>
</evidence>
<dbReference type="AlphaFoldDB" id="E6SSH1"/>
<comment type="subcellular location">
    <subcellularLocation>
        <location evidence="1">Cell outer membrane</location>
    </subcellularLocation>
</comment>
<evidence type="ECO:0000313" key="8">
    <source>
        <dbReference type="EMBL" id="ADV42143.1"/>
    </source>
</evidence>
<dbReference type="PROSITE" id="PS51257">
    <property type="entry name" value="PROKAR_LIPOPROTEIN"/>
    <property type="match status" value="1"/>
</dbReference>
<dbReference type="HOGENOM" id="CLU_493204_0_0_10"/>
<dbReference type="STRING" id="693979.Bache_0113"/>
<keyword evidence="4" id="KW-0472">Membrane</keyword>
<dbReference type="InterPro" id="IPR014941">
    <property type="entry name" value="FimB/Mfa2/Mfa3"/>
</dbReference>
<dbReference type="GO" id="GO:0009279">
    <property type="term" value="C:cell outer membrane"/>
    <property type="evidence" value="ECO:0007669"/>
    <property type="project" value="UniProtKB-SubCell"/>
</dbReference>
<reference evidence="8 9" key="2">
    <citation type="journal article" date="2011" name="Stand. Genomic Sci.">
        <title>Complete genome sequence of Bacteroides helcogenes type strain (P 36-108).</title>
        <authorList>
            <person name="Pati A."/>
            <person name="Gronow S."/>
            <person name="Zeytun A."/>
            <person name="Lapidus A."/>
            <person name="Nolan M."/>
            <person name="Hammon N."/>
            <person name="Deshpande S."/>
            <person name="Cheng J.F."/>
            <person name="Tapia R."/>
            <person name="Han C."/>
            <person name="Goodwin L."/>
            <person name="Pitluck S."/>
            <person name="Liolios K."/>
            <person name="Pagani I."/>
            <person name="Ivanova N."/>
            <person name="Mavromatis K."/>
            <person name="Chen A."/>
            <person name="Palaniappan K."/>
            <person name="Land M."/>
            <person name="Hauser L."/>
            <person name="Chang Y.J."/>
            <person name="Jeffries C.D."/>
            <person name="Detter J.C."/>
            <person name="Brambilla E."/>
            <person name="Rohde M."/>
            <person name="Goker M."/>
            <person name="Woyke T."/>
            <person name="Bristow J."/>
            <person name="Eisen J.A."/>
            <person name="Markowitz V."/>
            <person name="Hugenholtz P."/>
            <person name="Kyrpides N.C."/>
            <person name="Klenk H.P."/>
            <person name="Lucas S."/>
        </authorList>
    </citation>
    <scope>NUCLEOTIDE SEQUENCE [LARGE SCALE GENOMIC DNA]</scope>
    <source>
        <strain evidence="9">ATCC 35417 / DSM 20613 / JCM 6297 / CCUG 15421 / P 36-108</strain>
    </source>
</reference>
<keyword evidence="5" id="KW-0564">Palmitate</keyword>
<dbReference type="EMBL" id="CP002352">
    <property type="protein sequence ID" value="ADV42143.1"/>
    <property type="molecule type" value="Genomic_DNA"/>
</dbReference>
<proteinExistence type="inferred from homology"/>
<keyword evidence="6" id="KW-0998">Cell outer membrane</keyword>
<keyword evidence="7" id="KW-0449">Lipoprotein</keyword>
<evidence type="ECO:0008006" key="10">
    <source>
        <dbReference type="Google" id="ProtNLM"/>
    </source>
</evidence>
<organism evidence="8 9">
    <name type="scientific">Bacteroides helcogenes (strain ATCC 35417 / DSM 20613 / JCM 6297 / CCUG 15421 / P 36-108)</name>
    <dbReference type="NCBI Taxonomy" id="693979"/>
    <lineage>
        <taxon>Bacteria</taxon>
        <taxon>Pseudomonadati</taxon>
        <taxon>Bacteroidota</taxon>
        <taxon>Bacteroidia</taxon>
        <taxon>Bacteroidales</taxon>
        <taxon>Bacteroidaceae</taxon>
        <taxon>Bacteroides</taxon>
    </lineage>
</organism>
<dbReference type="Pfam" id="PF08842">
    <property type="entry name" value="Mfa2"/>
    <property type="match status" value="1"/>
</dbReference>
<dbReference type="KEGG" id="bhl:Bache_0113"/>
<evidence type="ECO:0000256" key="5">
    <source>
        <dbReference type="ARBA" id="ARBA00023139"/>
    </source>
</evidence>
<dbReference type="RefSeq" id="WP_013545781.1">
    <property type="nucleotide sequence ID" value="NC_014933.1"/>
</dbReference>
<dbReference type="Proteomes" id="UP000008630">
    <property type="component" value="Chromosome"/>
</dbReference>
<dbReference type="PATRIC" id="fig|693979.3.peg.120"/>